<feature type="binding site" evidence="2">
    <location>
        <position position="365"/>
    </location>
    <ligand>
        <name>Fe cation</name>
        <dbReference type="ChEBI" id="CHEBI:24875"/>
    </ligand>
</feature>
<keyword evidence="1" id="KW-0560">Oxidoreductase</keyword>
<dbReference type="InterPro" id="IPR001501">
    <property type="entry name" value="Ni-dep_hyd_lsu"/>
</dbReference>
<dbReference type="EMBL" id="LNGF01000003">
    <property type="protein sequence ID" value="KYC48550.1"/>
    <property type="molecule type" value="Genomic_DNA"/>
</dbReference>
<evidence type="ECO:0000313" key="8">
    <source>
        <dbReference type="Proteomes" id="UP000092401"/>
    </source>
</evidence>
<evidence type="ECO:0000313" key="9">
    <source>
        <dbReference type="Proteomes" id="UP000092403"/>
    </source>
</evidence>
<dbReference type="EMBL" id="LNGE01000002">
    <property type="protein sequence ID" value="KYC46282.1"/>
    <property type="molecule type" value="Genomic_DNA"/>
</dbReference>
<dbReference type="GO" id="GO:0048038">
    <property type="term" value="F:quinone binding"/>
    <property type="evidence" value="ECO:0007669"/>
    <property type="project" value="InterPro"/>
</dbReference>
<evidence type="ECO:0000313" key="4">
    <source>
        <dbReference type="EMBL" id="KYC46282.1"/>
    </source>
</evidence>
<feature type="binding site" evidence="2">
    <location>
        <position position="72"/>
    </location>
    <ligand>
        <name>Ni(2+)</name>
        <dbReference type="ChEBI" id="CHEBI:49786"/>
    </ligand>
</feature>
<sequence length="393" mass="44350">MGENARKDKAEVEVPVGLLHPAMLEPYRARFFVEDEVIVDCELTLDPYHKGIERIMEGMPVHKGLIITERICGICSHIHLWNGTRAVERGLKIKVPERADYIRVIMAELERLHSHLIYLAHATEVLGHETMCMRAFTLREDIMDLLYIISGNRVHYAVPILGGVRPRCDIDEYRLSELETRLAKLKIKIGDYANRVVNDSMIMSRIKGSGVLTKEEAIKYAAPGPTGRASGWGVDLRKKMKEYKNFDFNVIVLDDGDNKDRVVARALESIEAIKIIEQALESLPEGPISNRSFELKEMKFSTSYIEAPRGEIYDSLALDETGRIRNYQNRTPTLTALAAMEVACIGDQLTDGMLTMASCDPCLACTNRAIVVENGKERIFTEEDVKSLIRRGL</sequence>
<dbReference type="GO" id="GO:0016651">
    <property type="term" value="F:oxidoreductase activity, acting on NAD(P)H"/>
    <property type="evidence" value="ECO:0007669"/>
    <property type="project" value="InterPro"/>
</dbReference>
<dbReference type="Proteomes" id="UP000091929">
    <property type="component" value="Unassembled WGS sequence"/>
</dbReference>
<gene>
    <name evidence="4" type="ORF">APG10_00152</name>
    <name evidence="5" type="ORF">APG11_00221</name>
    <name evidence="6" type="ORF">APG12_00205</name>
</gene>
<comment type="cofactor">
    <cofactor evidence="2">
        <name>Ni(2+)</name>
        <dbReference type="ChEBI" id="CHEBI:49786"/>
    </cofactor>
</comment>
<evidence type="ECO:0000256" key="2">
    <source>
        <dbReference type="PIRSR" id="PIRSR601501-1"/>
    </source>
</evidence>
<evidence type="ECO:0000313" key="5">
    <source>
        <dbReference type="EMBL" id="KYC48550.1"/>
    </source>
</evidence>
<comment type="caution">
    <text evidence="6">The sequence shown here is derived from an EMBL/GenBank/DDBJ whole genome shotgun (WGS) entry which is preliminary data.</text>
</comment>
<reference evidence="7 8" key="1">
    <citation type="journal article" date="2016" name="ISME J.">
        <title>Chasing the elusive Euryarchaeota class WSA2: genomes reveal a uniquely fastidious methyl-reducing methanogen.</title>
        <authorList>
            <person name="Nobu M.K."/>
            <person name="Narihiro T."/>
            <person name="Kuroda K."/>
            <person name="Mei R."/>
            <person name="Liu W.T."/>
        </authorList>
    </citation>
    <scope>NUCLEOTIDE SEQUENCE [LARGE SCALE GENOMIC DNA]</scope>
    <source>
        <strain evidence="4">B03fssc0709_Meth_Bin005</strain>
        <strain evidence="5">B15fssc0709_Meth_Bin003</strain>
        <strain evidence="6">BMIXfssc0709_Meth_Bin006</strain>
    </source>
</reference>
<evidence type="ECO:0000256" key="1">
    <source>
        <dbReference type="ARBA" id="ARBA00023002"/>
    </source>
</evidence>
<feature type="binding site" evidence="2">
    <location>
        <position position="362"/>
    </location>
    <ligand>
        <name>Ni(2+)</name>
        <dbReference type="ChEBI" id="CHEBI:49786"/>
    </ligand>
</feature>
<dbReference type="GO" id="GO:0051287">
    <property type="term" value="F:NAD binding"/>
    <property type="evidence" value="ECO:0007669"/>
    <property type="project" value="InterPro"/>
</dbReference>
<accession>A0A150J234</accession>
<evidence type="ECO:0000313" key="6">
    <source>
        <dbReference type="EMBL" id="KYC51280.1"/>
    </source>
</evidence>
<keyword evidence="2" id="KW-0408">Iron</keyword>
<evidence type="ECO:0000259" key="3">
    <source>
        <dbReference type="Pfam" id="PF00346"/>
    </source>
</evidence>
<dbReference type="PANTHER" id="PTHR43485:SF1">
    <property type="entry name" value="FORMATE HYDROGENLYASE SUBUNIT 5-RELATED"/>
    <property type="match status" value="1"/>
</dbReference>
<dbReference type="InterPro" id="IPR029014">
    <property type="entry name" value="NiFe-Hase_large"/>
</dbReference>
<organism evidence="6 9">
    <name type="scientific">Candidatus Methanofastidiosum methylothiophilum</name>
    <dbReference type="NCBI Taxonomy" id="1705564"/>
    <lineage>
        <taxon>Archaea</taxon>
        <taxon>Methanobacteriati</taxon>
        <taxon>Methanobacteriota</taxon>
        <taxon>Stenosarchaea group</taxon>
        <taxon>Candidatus Methanofastidiosia</taxon>
        <taxon>Candidatus Methanofastidiosales</taxon>
        <taxon>Candidatus Methanofastidiosaceae</taxon>
        <taxon>Candidatus Methanofastidiosum</taxon>
    </lineage>
</organism>
<feature type="binding site" evidence="2">
    <location>
        <position position="75"/>
    </location>
    <ligand>
        <name>Fe cation</name>
        <dbReference type="ChEBI" id="CHEBI:24875"/>
    </ligand>
</feature>
<dbReference type="InterPro" id="IPR052197">
    <property type="entry name" value="ComplexI_49kDa-like"/>
</dbReference>
<dbReference type="PANTHER" id="PTHR43485">
    <property type="entry name" value="HYDROGENASE-4 COMPONENT G"/>
    <property type="match status" value="1"/>
</dbReference>
<dbReference type="Pfam" id="PF00346">
    <property type="entry name" value="Complex1_49kDa"/>
    <property type="match status" value="2"/>
</dbReference>
<keyword evidence="2" id="KW-0460">Magnesium</keyword>
<dbReference type="Pfam" id="PF00374">
    <property type="entry name" value="NiFeSe_Hases"/>
    <property type="match status" value="1"/>
</dbReference>
<comment type="cofactor">
    <cofactor evidence="2">
        <name>Fe cation</name>
        <dbReference type="ChEBI" id="CHEBI:24875"/>
    </cofactor>
</comment>
<dbReference type="AlphaFoldDB" id="A0A150J234"/>
<protein>
    <submittedName>
        <fullName evidence="6">Hydrogenase subunit EhbN</fullName>
    </submittedName>
</protein>
<dbReference type="InterPro" id="IPR001135">
    <property type="entry name" value="NADH_Q_OxRdtase_suD"/>
</dbReference>
<feature type="domain" description="NADH-quinone oxidoreductase subunit D" evidence="3">
    <location>
        <begin position="126"/>
        <end position="294"/>
    </location>
</feature>
<keyword evidence="2" id="KW-0533">Nickel</keyword>
<evidence type="ECO:0000313" key="7">
    <source>
        <dbReference type="Proteomes" id="UP000091929"/>
    </source>
</evidence>
<feature type="domain" description="NADH-quinone oxidoreductase subunit D" evidence="3">
    <location>
        <begin position="303"/>
        <end position="368"/>
    </location>
</feature>
<feature type="binding site" evidence="2">
    <location>
        <position position="53"/>
    </location>
    <ligand>
        <name>Mg(2+)</name>
        <dbReference type="ChEBI" id="CHEBI:18420"/>
    </ligand>
</feature>
<proteinExistence type="predicted"/>
<dbReference type="EMBL" id="LNJC01000002">
    <property type="protein sequence ID" value="KYC51280.1"/>
    <property type="molecule type" value="Genomic_DNA"/>
</dbReference>
<dbReference type="Proteomes" id="UP000092401">
    <property type="component" value="Unassembled WGS sequence"/>
</dbReference>
<dbReference type="Gene3D" id="1.10.645.10">
    <property type="entry name" value="Cytochrome-c3 Hydrogenase, chain B"/>
    <property type="match status" value="1"/>
</dbReference>
<feature type="binding site" evidence="2">
    <location>
        <position position="75"/>
    </location>
    <ligand>
        <name>Ni(2+)</name>
        <dbReference type="ChEBI" id="CHEBI:49786"/>
    </ligand>
</feature>
<name>A0A150J234_9EURY</name>
<keyword evidence="2" id="KW-0479">Metal-binding</keyword>
<accession>A0A150IUC2</accession>
<dbReference type="SUPFAM" id="SSF56762">
    <property type="entry name" value="HydB/Nqo4-like"/>
    <property type="match status" value="1"/>
</dbReference>
<dbReference type="Proteomes" id="UP000092403">
    <property type="component" value="Unassembled WGS sequence"/>
</dbReference>
<accession>A0A150IMY7</accession>
<dbReference type="GO" id="GO:0016151">
    <property type="term" value="F:nickel cation binding"/>
    <property type="evidence" value="ECO:0007669"/>
    <property type="project" value="InterPro"/>
</dbReference>